<evidence type="ECO:0000313" key="2">
    <source>
        <dbReference type="Proteomes" id="UP001487740"/>
    </source>
</evidence>
<reference evidence="1 2" key="1">
    <citation type="submission" date="2023-03" db="EMBL/GenBank/DDBJ databases">
        <title>High-quality genome of Scylla paramamosain provides insights in environmental adaptation.</title>
        <authorList>
            <person name="Zhang L."/>
        </authorList>
    </citation>
    <scope>NUCLEOTIDE SEQUENCE [LARGE SCALE GENOMIC DNA]</scope>
    <source>
        <strain evidence="1">LZ_2023a</strain>
        <tissue evidence="1">Muscle</tissue>
    </source>
</reference>
<dbReference type="EMBL" id="JARAKH010000009">
    <property type="protein sequence ID" value="KAK8400946.1"/>
    <property type="molecule type" value="Genomic_DNA"/>
</dbReference>
<protein>
    <recommendedName>
        <fullName evidence="3">Integrase zinc-binding domain-containing protein</fullName>
    </recommendedName>
</protein>
<dbReference type="InterPro" id="IPR050951">
    <property type="entry name" value="Retrovirus_Pol_polyprotein"/>
</dbReference>
<dbReference type="Gene3D" id="3.30.70.270">
    <property type="match status" value="1"/>
</dbReference>
<evidence type="ECO:0008006" key="3">
    <source>
        <dbReference type="Google" id="ProtNLM"/>
    </source>
</evidence>
<dbReference type="Proteomes" id="UP001487740">
    <property type="component" value="Unassembled WGS sequence"/>
</dbReference>
<dbReference type="PANTHER" id="PTHR37984:SF5">
    <property type="entry name" value="PROTEIN NYNRIN-LIKE"/>
    <property type="match status" value="1"/>
</dbReference>
<dbReference type="GO" id="GO:0071897">
    <property type="term" value="P:DNA biosynthetic process"/>
    <property type="evidence" value="ECO:0007669"/>
    <property type="project" value="UniProtKB-ARBA"/>
</dbReference>
<evidence type="ECO:0000313" key="1">
    <source>
        <dbReference type="EMBL" id="KAK8400946.1"/>
    </source>
</evidence>
<accession>A0AAW0UN89</accession>
<dbReference type="PANTHER" id="PTHR37984">
    <property type="entry name" value="PROTEIN CBG26694"/>
    <property type="match status" value="1"/>
</dbReference>
<sequence length="381" mass="43394">MRGMLVHAIGIAEDDNSTMVDDILDCIHPHFQRQRNVTLHHVRFEERHQGDGESFDDSYVILKELADDTKFYDSCLNSRFGDPYHLRTRKPVAIQETVGNRFSSNAPRRFYGCDALICQSSTSKSSALHTLSHRHAQQCGNVGVEDVDNCAKIVDMLVWDNAFEEHLQRIRRILERFRQYRLSIYRNQFIFASLHLSFCGFSVSRDGTQADPAQIWRKSWSWSLRITFVRTCDVVACSDPYADPVIADILKALGGSDTYLLLLTYVSTGFLMDKQDVPPSLRDYWKIHDNLSGKDGLVLYGPRSIEGAKRQVHLVVWWPAINSDIAICVKKCKACQEMVPSQQKESLFSDPPPSRLFEDVSADLFSHSGKDYLIYADSLSG</sequence>
<dbReference type="AlphaFoldDB" id="A0AAW0UN89"/>
<gene>
    <name evidence="1" type="ORF">O3P69_002611</name>
</gene>
<comment type="caution">
    <text evidence="1">The sequence shown here is derived from an EMBL/GenBank/DDBJ whole genome shotgun (WGS) entry which is preliminary data.</text>
</comment>
<name>A0AAW0UN89_SCYPA</name>
<keyword evidence="2" id="KW-1185">Reference proteome</keyword>
<dbReference type="InterPro" id="IPR043502">
    <property type="entry name" value="DNA/RNA_pol_sf"/>
</dbReference>
<dbReference type="SUPFAM" id="SSF56672">
    <property type="entry name" value="DNA/RNA polymerases"/>
    <property type="match status" value="1"/>
</dbReference>
<organism evidence="1 2">
    <name type="scientific">Scylla paramamosain</name>
    <name type="common">Mud crab</name>
    <dbReference type="NCBI Taxonomy" id="85552"/>
    <lineage>
        <taxon>Eukaryota</taxon>
        <taxon>Metazoa</taxon>
        <taxon>Ecdysozoa</taxon>
        <taxon>Arthropoda</taxon>
        <taxon>Crustacea</taxon>
        <taxon>Multicrustacea</taxon>
        <taxon>Malacostraca</taxon>
        <taxon>Eumalacostraca</taxon>
        <taxon>Eucarida</taxon>
        <taxon>Decapoda</taxon>
        <taxon>Pleocyemata</taxon>
        <taxon>Brachyura</taxon>
        <taxon>Eubrachyura</taxon>
        <taxon>Portunoidea</taxon>
        <taxon>Portunidae</taxon>
        <taxon>Portuninae</taxon>
        <taxon>Scylla</taxon>
    </lineage>
</organism>
<dbReference type="InterPro" id="IPR043128">
    <property type="entry name" value="Rev_trsase/Diguanyl_cyclase"/>
</dbReference>
<proteinExistence type="predicted"/>